<dbReference type="PROSITE" id="PS50850">
    <property type="entry name" value="MFS"/>
    <property type="match status" value="1"/>
</dbReference>
<dbReference type="InterPro" id="IPR036259">
    <property type="entry name" value="MFS_trans_sf"/>
</dbReference>
<feature type="domain" description="Major facilitator superfamily (MFS) profile" evidence="6">
    <location>
        <begin position="1"/>
        <end position="147"/>
    </location>
</feature>
<accession>M7T2X0</accession>
<sequence>MLMLYRRLTLGTFVLISGRLGSVYGHKNMLLLGGAWFSLWSFLNIACRSFLAFNIARGFTGMGGALILPNAVAMISTTFPPGRSRNFCLGIFGAAAPIGGGLFATVAFAILYKLLPYETPFDKSGKIDWIGAFLGTAGLILFNFTWK</sequence>
<evidence type="ECO:0000256" key="5">
    <source>
        <dbReference type="SAM" id="Phobius"/>
    </source>
</evidence>
<keyword evidence="2 5" id="KW-0812">Transmembrane</keyword>
<evidence type="ECO:0000256" key="1">
    <source>
        <dbReference type="ARBA" id="ARBA00004141"/>
    </source>
</evidence>
<keyword evidence="4 5" id="KW-0472">Membrane</keyword>
<evidence type="ECO:0000256" key="4">
    <source>
        <dbReference type="ARBA" id="ARBA00023136"/>
    </source>
</evidence>
<comment type="subcellular location">
    <subcellularLocation>
        <location evidence="1">Membrane</location>
        <topology evidence="1">Multi-pass membrane protein</topology>
    </subcellularLocation>
</comment>
<dbReference type="HOGENOM" id="CLU_1768046_0_0_1"/>
<feature type="transmembrane region" description="Helical" evidence="5">
    <location>
        <begin position="58"/>
        <end position="79"/>
    </location>
</feature>
<dbReference type="OrthoDB" id="2428527at2759"/>
<evidence type="ECO:0000313" key="7">
    <source>
        <dbReference type="EMBL" id="EMR64151.1"/>
    </source>
</evidence>
<dbReference type="GO" id="GO:0016020">
    <property type="term" value="C:membrane"/>
    <property type="evidence" value="ECO:0007669"/>
    <property type="project" value="UniProtKB-SubCell"/>
</dbReference>
<dbReference type="Gene3D" id="1.20.1250.20">
    <property type="entry name" value="MFS general substrate transporter like domains"/>
    <property type="match status" value="1"/>
</dbReference>
<keyword evidence="8" id="KW-1185">Reference proteome</keyword>
<feature type="transmembrane region" description="Helical" evidence="5">
    <location>
        <begin position="31"/>
        <end position="51"/>
    </location>
</feature>
<dbReference type="Pfam" id="PF07690">
    <property type="entry name" value="MFS_1"/>
    <property type="match status" value="1"/>
</dbReference>
<dbReference type="SUPFAM" id="SSF103473">
    <property type="entry name" value="MFS general substrate transporter"/>
    <property type="match status" value="1"/>
</dbReference>
<dbReference type="AlphaFoldDB" id="M7T2X0"/>
<reference evidence="8" key="1">
    <citation type="journal article" date="2013" name="Genome Announc.">
        <title>Draft genome sequence of the grapevine dieback fungus Eutypa lata UCR-EL1.</title>
        <authorList>
            <person name="Blanco-Ulate B."/>
            <person name="Rolshausen P.E."/>
            <person name="Cantu D."/>
        </authorList>
    </citation>
    <scope>NUCLEOTIDE SEQUENCE [LARGE SCALE GENOMIC DNA]</scope>
    <source>
        <strain evidence="8">UCR-EL1</strain>
    </source>
</reference>
<evidence type="ECO:0000313" key="8">
    <source>
        <dbReference type="Proteomes" id="UP000012174"/>
    </source>
</evidence>
<proteinExistence type="predicted"/>
<dbReference type="InterPro" id="IPR011701">
    <property type="entry name" value="MFS"/>
</dbReference>
<dbReference type="GO" id="GO:0022857">
    <property type="term" value="F:transmembrane transporter activity"/>
    <property type="evidence" value="ECO:0007669"/>
    <property type="project" value="InterPro"/>
</dbReference>
<dbReference type="Proteomes" id="UP000012174">
    <property type="component" value="Unassembled WGS sequence"/>
</dbReference>
<feature type="transmembrane region" description="Helical" evidence="5">
    <location>
        <begin position="91"/>
        <end position="115"/>
    </location>
</feature>
<dbReference type="PANTHER" id="PTHR42718:SF41">
    <property type="entry name" value="MFS TRANSPORTER OF UNKOWN SPECIFICITY (AFU_ORTHOLOGUE AFUA_5G09940)-RELATED"/>
    <property type="match status" value="1"/>
</dbReference>
<protein>
    <submittedName>
        <fullName evidence="7">Putative efflux pump antibiotic resistance protein</fullName>
    </submittedName>
</protein>
<organism evidence="7 8">
    <name type="scientific">Eutypa lata (strain UCR-EL1)</name>
    <name type="common">Grapevine dieback disease fungus</name>
    <name type="synonym">Eutypa armeniacae</name>
    <dbReference type="NCBI Taxonomy" id="1287681"/>
    <lineage>
        <taxon>Eukaryota</taxon>
        <taxon>Fungi</taxon>
        <taxon>Dikarya</taxon>
        <taxon>Ascomycota</taxon>
        <taxon>Pezizomycotina</taxon>
        <taxon>Sordariomycetes</taxon>
        <taxon>Xylariomycetidae</taxon>
        <taxon>Xylariales</taxon>
        <taxon>Diatrypaceae</taxon>
        <taxon>Eutypa</taxon>
    </lineage>
</organism>
<dbReference type="InterPro" id="IPR020846">
    <property type="entry name" value="MFS_dom"/>
</dbReference>
<gene>
    <name evidence="7" type="ORF">UCREL1_8890</name>
</gene>
<dbReference type="PANTHER" id="PTHR42718">
    <property type="entry name" value="MAJOR FACILITATOR SUPERFAMILY MULTIDRUG TRANSPORTER MFSC"/>
    <property type="match status" value="1"/>
</dbReference>
<keyword evidence="3 5" id="KW-1133">Transmembrane helix</keyword>
<evidence type="ECO:0000256" key="3">
    <source>
        <dbReference type="ARBA" id="ARBA00022989"/>
    </source>
</evidence>
<dbReference type="EMBL" id="KB707117">
    <property type="protein sequence ID" value="EMR64151.1"/>
    <property type="molecule type" value="Genomic_DNA"/>
</dbReference>
<feature type="transmembrane region" description="Helical" evidence="5">
    <location>
        <begin position="127"/>
        <end position="146"/>
    </location>
</feature>
<name>M7T2X0_EUTLA</name>
<evidence type="ECO:0000256" key="2">
    <source>
        <dbReference type="ARBA" id="ARBA00022692"/>
    </source>
</evidence>
<dbReference type="KEGG" id="ela:UCREL1_8890"/>
<evidence type="ECO:0000259" key="6">
    <source>
        <dbReference type="PROSITE" id="PS50850"/>
    </source>
</evidence>
<dbReference type="eggNOG" id="KOG0254">
    <property type="taxonomic scope" value="Eukaryota"/>
</dbReference>